<evidence type="ECO:0000259" key="1">
    <source>
        <dbReference type="PROSITE" id="PS51934"/>
    </source>
</evidence>
<evidence type="ECO:0000313" key="2">
    <source>
        <dbReference type="EMBL" id="VYU25936.1"/>
    </source>
</evidence>
<gene>
    <name evidence="2" type="ORF">VRLFYP33_01573</name>
</gene>
<dbReference type="PANTHER" id="PTHR46137">
    <property type="entry name" value="OS05G0310600 PROTEIN"/>
    <property type="match status" value="1"/>
</dbReference>
<dbReference type="Gene3D" id="3.90.1720.10">
    <property type="entry name" value="endopeptidase domain like (from Nostoc punctiforme)"/>
    <property type="match status" value="1"/>
</dbReference>
<dbReference type="AlphaFoldDB" id="A0A6N3D9T2"/>
<dbReference type="EMBL" id="CACRUX010000057">
    <property type="protein sequence ID" value="VYU25936.1"/>
    <property type="molecule type" value="Genomic_DNA"/>
</dbReference>
<reference evidence="2" key="1">
    <citation type="submission" date="2019-11" db="EMBL/GenBank/DDBJ databases">
        <authorList>
            <person name="Feng L."/>
        </authorList>
    </citation>
    <scope>NUCLEOTIDE SEQUENCE</scope>
    <source>
        <strain evidence="2">VrattiLFYP33</strain>
    </source>
</reference>
<name>A0A6N3D9T2_9FIRM</name>
<organism evidence="2">
    <name type="scientific">Veillonella ratti</name>
    <dbReference type="NCBI Taxonomy" id="103892"/>
    <lineage>
        <taxon>Bacteria</taxon>
        <taxon>Bacillati</taxon>
        <taxon>Bacillota</taxon>
        <taxon>Negativicutes</taxon>
        <taxon>Veillonellales</taxon>
        <taxon>Veillonellaceae</taxon>
        <taxon>Veillonella</taxon>
    </lineage>
</organism>
<protein>
    <submittedName>
        <fullName evidence="2">NC domain protein</fullName>
    </submittedName>
</protein>
<dbReference type="Pfam" id="PF04970">
    <property type="entry name" value="LRAT"/>
    <property type="match status" value="1"/>
</dbReference>
<dbReference type="PROSITE" id="PS51934">
    <property type="entry name" value="LRAT"/>
    <property type="match status" value="1"/>
</dbReference>
<proteinExistence type="predicted"/>
<sequence>MGRKVIPGDIIFCDRGFYSHFGIYVGELNVIHFDSNFIDKVTGYKDPRIAKTDVEKFRCEDKIYTIPPQELLSVIDDYCSFEDGKYNFYSPEETVKRAYGRLNAPKKENYSLLGNNCEHFAIWCKTGIHDSRQARNYNRFSSHPITWIFGLVGLGLSAINKELFQEEAEF</sequence>
<accession>A0A6N3D9T2</accession>
<dbReference type="InterPro" id="IPR007053">
    <property type="entry name" value="LRAT_dom"/>
</dbReference>
<dbReference type="PANTHER" id="PTHR46137:SF1">
    <property type="entry name" value="LRAT DOMAIN-CONTAINING PROTEIN"/>
    <property type="match status" value="1"/>
</dbReference>
<feature type="domain" description="LRAT" evidence="1">
    <location>
        <begin position="10"/>
        <end position="133"/>
    </location>
</feature>
<dbReference type="RefSeq" id="WP_021840692.1">
    <property type="nucleotide sequence ID" value="NZ_CACRUX010000057.1"/>
</dbReference>